<evidence type="ECO:0000256" key="4">
    <source>
        <dbReference type="SAM" id="MobiDB-lite"/>
    </source>
</evidence>
<evidence type="ECO:0000259" key="5">
    <source>
        <dbReference type="SMART" id="SM01043"/>
    </source>
</evidence>
<organism evidence="6 7">
    <name type="scientific">Kitasatospora saccharophila</name>
    <dbReference type="NCBI Taxonomy" id="407973"/>
    <lineage>
        <taxon>Bacteria</taxon>
        <taxon>Bacillati</taxon>
        <taxon>Actinomycetota</taxon>
        <taxon>Actinomycetes</taxon>
        <taxon>Kitasatosporales</taxon>
        <taxon>Streptomycetaceae</taxon>
        <taxon>Kitasatospora</taxon>
    </lineage>
</organism>
<sequence>MLTVLILNCRRPVSTSRIVELVWGTDAPERGVNLVQKYVSGLRRALQGVAELSWTDAGYVLAPDGTVDVERFEALLAAGRTARTAGDPAAAAAALAEAVALWRGPLAQGVGGPGLEPLRLRLTESWLAAKEDLFDAELELGRLPDRLSELRRLTAEHPLRERFRAQLVLALARAGRPAEALAEHDRARRRLADEHGLDPGPHLRAAQEQVLRMTSDAPDPARPAAPPDPAPAGLTPAQLPPAQLPPPQRVFVGRTALAARLAELLVPTGPPPLVCLEGTAGVGKSALALRAAHRAAGLFPDGQLFADLHGFGRGLPADPSEVLGGFLRALGVPAERLPRELGERIGLYRSILAGRAVLVVLDDARDADQIRPLLPGGHRCAVLVTGRRRMISLTVREDAHRLVVPVLPDEESRELVGSLLGPDQGRDGAAVDRIVALCSGLPLALRIVAANAAHRADLPLARIARELARDRVAAISVPDEAQTALDCSIGLSYDLLPPDDRELFCLLGLVPGPDFTVRAAAAMAGRGPAATERGMRDLEVANLLERAADRYRFPHELLRLFAQERAHREVPAARRDEASHRLLGHYLAAVLRAEGRGLPGPDVPGSDVPGPELDADLETTDLEREFDNLTAAVLHAAIAGPYPPVWQLADALRTFCKQRARTAQWCRLAEAGLTAARRAGDRRAEAAMLLNLSDAEHNSALVEEGAEHARQALALGRELGLDRIEASALDQLGRAAWIRGTLKAARTLLTAAVDVHARTGDRLGLATSLSALGRTEFDAGRAEEAYRHCTQVLRLARTIGATAVETMALVELGVLHSALGRPENAVRSLRAALALGRDGGHRRAEALALARLSLLRADGDRPQRALTDAQGALHVAQAHGDHWIEAECLNATAATALATGDTDTAAARHRAALALATRLGYRRAELQALLGLAETALRRGDTPRAADYAGRVRAAATDLGHLPLAAEALRIEGRLRTAPGAVPGPAPADREHLGC</sequence>
<dbReference type="InterPro" id="IPR016032">
    <property type="entry name" value="Sig_transdc_resp-reg_C-effctor"/>
</dbReference>
<dbReference type="Pfam" id="PF03704">
    <property type="entry name" value="BTAD"/>
    <property type="match status" value="1"/>
</dbReference>
<evidence type="ECO:0000256" key="3">
    <source>
        <dbReference type="ARBA" id="ARBA00023163"/>
    </source>
</evidence>
<keyword evidence="2" id="KW-0805">Transcription regulation</keyword>
<keyword evidence="3" id="KW-0804">Transcription</keyword>
<dbReference type="SUPFAM" id="SSF46894">
    <property type="entry name" value="C-terminal effector domain of the bipartite response regulators"/>
    <property type="match status" value="1"/>
</dbReference>
<dbReference type="InterPro" id="IPR011990">
    <property type="entry name" value="TPR-like_helical_dom_sf"/>
</dbReference>
<proteinExistence type="predicted"/>
<name>A0ABP5IY45_9ACTN</name>
<feature type="domain" description="Bacterial transcriptional activator" evidence="5">
    <location>
        <begin position="67"/>
        <end position="211"/>
    </location>
</feature>
<dbReference type="InterPro" id="IPR036388">
    <property type="entry name" value="WH-like_DNA-bd_sf"/>
</dbReference>
<keyword evidence="1" id="KW-0902">Two-component regulatory system</keyword>
<dbReference type="RefSeq" id="WP_380273030.1">
    <property type="nucleotide sequence ID" value="NZ_BAAANS010000032.1"/>
</dbReference>
<dbReference type="PANTHER" id="PTHR35807:SF1">
    <property type="entry name" value="TRANSCRIPTIONAL REGULATOR REDD"/>
    <property type="match status" value="1"/>
</dbReference>
<comment type="caution">
    <text evidence="6">The sequence shown here is derived from an EMBL/GenBank/DDBJ whole genome shotgun (WGS) entry which is preliminary data.</text>
</comment>
<accession>A0ABP5IY45</accession>
<dbReference type="SMART" id="SM01043">
    <property type="entry name" value="BTAD"/>
    <property type="match status" value="1"/>
</dbReference>
<evidence type="ECO:0000256" key="1">
    <source>
        <dbReference type="ARBA" id="ARBA00023012"/>
    </source>
</evidence>
<dbReference type="Gene3D" id="1.25.40.10">
    <property type="entry name" value="Tetratricopeptide repeat domain"/>
    <property type="match status" value="3"/>
</dbReference>
<dbReference type="InterPro" id="IPR005158">
    <property type="entry name" value="BTAD"/>
</dbReference>
<dbReference type="Gene3D" id="1.10.10.10">
    <property type="entry name" value="Winged helix-like DNA-binding domain superfamily/Winged helix DNA-binding domain"/>
    <property type="match status" value="1"/>
</dbReference>
<gene>
    <name evidence="6" type="ORF">GCM10009759_45970</name>
</gene>
<protein>
    <submittedName>
        <fullName evidence="6">BTAD domain-containing putative transcriptional regulator</fullName>
    </submittedName>
</protein>
<dbReference type="SMART" id="SM00028">
    <property type="entry name" value="TPR"/>
    <property type="match status" value="5"/>
</dbReference>
<dbReference type="InterPro" id="IPR051677">
    <property type="entry name" value="AfsR-DnrI-RedD_regulator"/>
</dbReference>
<dbReference type="CDD" id="cd15831">
    <property type="entry name" value="BTAD"/>
    <property type="match status" value="1"/>
</dbReference>
<dbReference type="PRINTS" id="PR00364">
    <property type="entry name" value="DISEASERSIST"/>
</dbReference>
<feature type="compositionally biased region" description="Pro residues" evidence="4">
    <location>
        <begin position="220"/>
        <end position="230"/>
    </location>
</feature>
<dbReference type="InterPro" id="IPR019734">
    <property type="entry name" value="TPR_rpt"/>
</dbReference>
<evidence type="ECO:0000313" key="7">
    <source>
        <dbReference type="Proteomes" id="UP001500897"/>
    </source>
</evidence>
<dbReference type="Pfam" id="PF13424">
    <property type="entry name" value="TPR_12"/>
    <property type="match status" value="1"/>
</dbReference>
<feature type="compositionally biased region" description="Pro residues" evidence="4">
    <location>
        <begin position="238"/>
        <end position="247"/>
    </location>
</feature>
<keyword evidence="7" id="KW-1185">Reference proteome</keyword>
<dbReference type="EMBL" id="BAAANS010000032">
    <property type="protein sequence ID" value="GAA2107160.1"/>
    <property type="molecule type" value="Genomic_DNA"/>
</dbReference>
<evidence type="ECO:0000313" key="6">
    <source>
        <dbReference type="EMBL" id="GAA2107160.1"/>
    </source>
</evidence>
<feature type="region of interest" description="Disordered" evidence="4">
    <location>
        <begin position="214"/>
        <end position="247"/>
    </location>
</feature>
<reference evidence="7" key="1">
    <citation type="journal article" date="2019" name="Int. J. Syst. Evol. Microbiol.">
        <title>The Global Catalogue of Microorganisms (GCM) 10K type strain sequencing project: providing services to taxonomists for standard genome sequencing and annotation.</title>
        <authorList>
            <consortium name="The Broad Institute Genomics Platform"/>
            <consortium name="The Broad Institute Genome Sequencing Center for Infectious Disease"/>
            <person name="Wu L."/>
            <person name="Ma J."/>
        </authorList>
    </citation>
    <scope>NUCLEOTIDE SEQUENCE [LARGE SCALE GENOMIC DNA]</scope>
    <source>
        <strain evidence="7">JCM 14559</strain>
    </source>
</reference>
<dbReference type="InterPro" id="IPR027417">
    <property type="entry name" value="P-loop_NTPase"/>
</dbReference>
<evidence type="ECO:0000256" key="2">
    <source>
        <dbReference type="ARBA" id="ARBA00023015"/>
    </source>
</evidence>
<dbReference type="Proteomes" id="UP001500897">
    <property type="component" value="Unassembled WGS sequence"/>
</dbReference>
<dbReference type="PANTHER" id="PTHR35807">
    <property type="entry name" value="TRANSCRIPTIONAL REGULATOR REDD-RELATED"/>
    <property type="match status" value="1"/>
</dbReference>
<dbReference type="Gene3D" id="3.40.50.300">
    <property type="entry name" value="P-loop containing nucleotide triphosphate hydrolases"/>
    <property type="match status" value="1"/>
</dbReference>
<dbReference type="SUPFAM" id="SSF48452">
    <property type="entry name" value="TPR-like"/>
    <property type="match status" value="3"/>
</dbReference>
<dbReference type="SUPFAM" id="SSF52540">
    <property type="entry name" value="P-loop containing nucleoside triphosphate hydrolases"/>
    <property type="match status" value="1"/>
</dbReference>